<organism evidence="2 3">
    <name type="scientific">Blastochloris tepida</name>
    <dbReference type="NCBI Taxonomy" id="2233851"/>
    <lineage>
        <taxon>Bacteria</taxon>
        <taxon>Pseudomonadati</taxon>
        <taxon>Pseudomonadota</taxon>
        <taxon>Alphaproteobacteria</taxon>
        <taxon>Hyphomicrobiales</taxon>
        <taxon>Blastochloridaceae</taxon>
        <taxon>Blastochloris</taxon>
    </lineage>
</organism>
<reference evidence="2 3" key="1">
    <citation type="submission" date="2018-08" db="EMBL/GenBank/DDBJ databases">
        <title>Complete genome sequencing of Blastochloris tepida GI.</title>
        <authorList>
            <person name="Tsukatani Y."/>
            <person name="Mori H."/>
        </authorList>
    </citation>
    <scope>NUCLEOTIDE SEQUENCE [LARGE SCALE GENOMIC DNA]</scope>
    <source>
        <strain evidence="2 3">GI</strain>
    </source>
</reference>
<dbReference type="EMBL" id="AP018907">
    <property type="protein sequence ID" value="BBF93134.1"/>
    <property type="molecule type" value="Genomic_DNA"/>
</dbReference>
<evidence type="ECO:0000313" key="2">
    <source>
        <dbReference type="EMBL" id="BBF93134.1"/>
    </source>
</evidence>
<keyword evidence="3" id="KW-1185">Reference proteome</keyword>
<dbReference type="KEGG" id="blag:BLTE_18190"/>
<feature type="domain" description="PilZ" evidence="1">
    <location>
        <begin position="117"/>
        <end position="191"/>
    </location>
</feature>
<evidence type="ECO:0000313" key="3">
    <source>
        <dbReference type="Proteomes" id="UP000266934"/>
    </source>
</evidence>
<accession>A0A348G0Q1</accession>
<feature type="domain" description="PilZ" evidence="1">
    <location>
        <begin position="14"/>
        <end position="98"/>
    </location>
</feature>
<gene>
    <name evidence="2" type="ORF">BLTE_18190</name>
</gene>
<dbReference type="GO" id="GO:0035438">
    <property type="term" value="F:cyclic-di-GMP binding"/>
    <property type="evidence" value="ECO:0007669"/>
    <property type="project" value="InterPro"/>
</dbReference>
<dbReference type="InterPro" id="IPR009875">
    <property type="entry name" value="PilZ_domain"/>
</dbReference>
<evidence type="ECO:0000259" key="1">
    <source>
        <dbReference type="Pfam" id="PF07238"/>
    </source>
</evidence>
<name>A0A348G0Q1_9HYPH</name>
<dbReference type="AlphaFoldDB" id="A0A348G0Q1"/>
<dbReference type="Proteomes" id="UP000266934">
    <property type="component" value="Chromosome"/>
</dbReference>
<sequence length="207" mass="23032">MADAAQTLRLNTAERRRHQRVAVTLLGRFMLEDQQEYPCQTLNMSPGGVALIAPVLPRKGERVVAYIDQIGRIEGAVARVFEHGFAMTISATLRRREKLAEALTWLANRGKLGLPEDRRHARLAPRDPRSIITLPTGSTFPCLVVDVSLSGAAVRSEIRPPVGTRITLGRTPARVVRQLENGFAVEFARYQQLSTLEEELRIPDPGF</sequence>
<proteinExistence type="predicted"/>
<dbReference type="RefSeq" id="WP_126399522.1">
    <property type="nucleotide sequence ID" value="NZ_AP018907.1"/>
</dbReference>
<dbReference type="Gene3D" id="2.40.10.220">
    <property type="entry name" value="predicted glycosyltransferase like domains"/>
    <property type="match status" value="1"/>
</dbReference>
<protein>
    <submittedName>
        <fullName evidence="2">Pilus assembly protein PilZ</fullName>
    </submittedName>
</protein>
<dbReference type="OrthoDB" id="9798164at2"/>
<dbReference type="Pfam" id="PF07238">
    <property type="entry name" value="PilZ"/>
    <property type="match status" value="2"/>
</dbReference>
<dbReference type="SUPFAM" id="SSF141371">
    <property type="entry name" value="PilZ domain-like"/>
    <property type="match status" value="2"/>
</dbReference>